<keyword evidence="13" id="KW-1185">Reference proteome</keyword>
<dbReference type="PANTHER" id="PTHR43671:SF98">
    <property type="entry name" value="SERINE_THREONINE-PROTEIN KINASE NEK11"/>
    <property type="match status" value="1"/>
</dbReference>
<evidence type="ECO:0000256" key="4">
    <source>
        <dbReference type="ARBA" id="ARBA00022741"/>
    </source>
</evidence>
<dbReference type="InterPro" id="IPR036020">
    <property type="entry name" value="WW_dom_sf"/>
</dbReference>
<dbReference type="EMBL" id="JARVKF010000179">
    <property type="protein sequence ID" value="KAK9421449.1"/>
    <property type="molecule type" value="Genomic_DNA"/>
</dbReference>
<dbReference type="PROSITE" id="PS50011">
    <property type="entry name" value="PROTEIN_KINASE_DOM"/>
    <property type="match status" value="1"/>
</dbReference>
<dbReference type="SMART" id="SM00456">
    <property type="entry name" value="WW"/>
    <property type="match status" value="2"/>
</dbReference>
<comment type="caution">
    <text evidence="12">The sequence shown here is derived from an EMBL/GenBank/DDBJ whole genome shotgun (WGS) entry which is preliminary data.</text>
</comment>
<comment type="catalytic activity">
    <reaction evidence="8">
        <text>L-seryl-[protein] + ATP = O-phospho-L-seryl-[protein] + ADP + H(+)</text>
        <dbReference type="Rhea" id="RHEA:17989"/>
        <dbReference type="Rhea" id="RHEA-COMP:9863"/>
        <dbReference type="Rhea" id="RHEA-COMP:11604"/>
        <dbReference type="ChEBI" id="CHEBI:15378"/>
        <dbReference type="ChEBI" id="CHEBI:29999"/>
        <dbReference type="ChEBI" id="CHEBI:30616"/>
        <dbReference type="ChEBI" id="CHEBI:83421"/>
        <dbReference type="ChEBI" id="CHEBI:456216"/>
        <dbReference type="EC" id="2.7.11.1"/>
    </reaction>
</comment>
<name>A0ABR2V3R2_9PEZI</name>
<dbReference type="Gene3D" id="2.20.70.10">
    <property type="match status" value="1"/>
</dbReference>
<evidence type="ECO:0000256" key="6">
    <source>
        <dbReference type="ARBA" id="ARBA00022840"/>
    </source>
</evidence>
<dbReference type="SMART" id="SM00220">
    <property type="entry name" value="S_TKc"/>
    <property type="match status" value="1"/>
</dbReference>
<evidence type="ECO:0000256" key="2">
    <source>
        <dbReference type="ARBA" id="ARBA00022527"/>
    </source>
</evidence>
<keyword evidence="6" id="KW-0067">ATP-binding</keyword>
<dbReference type="SUPFAM" id="SSF51045">
    <property type="entry name" value="WW domain"/>
    <property type="match status" value="1"/>
</dbReference>
<dbReference type="InterPro" id="IPR000719">
    <property type="entry name" value="Prot_kinase_dom"/>
</dbReference>
<dbReference type="InterPro" id="IPR011009">
    <property type="entry name" value="Kinase-like_dom_sf"/>
</dbReference>
<feature type="compositionally biased region" description="Basic and acidic residues" evidence="9">
    <location>
        <begin position="76"/>
        <end position="86"/>
    </location>
</feature>
<sequence length="520" mass="58295">MSEHMTANEEIRRVPPSWKVRKTIRSGRVHYTHPQLAPAGTYAHPTLGELPEGWQMHKTATGYFYYSTATGKSTTRRPEVHGESRPNRSSPLQQSQSDSVMTAPLAVDAFISPLIPYVRVAAPAPLKTLVVPTCPSPPTRIPPGFVQVRPGMTLERNAITDIPLVHKYSVVRIMDAGDGTKGSMNAGVFVVRKKSTKELFIQKNFKANDDFLIGLIRKEISILRMLKCNSLVQYVDGFLQESPFQATVYMEFCDCGDLGELLTVFKTRKKSHLNSPTDHIPESFIWHTFLALIDGLHFLATGSSYLALDLCQNDAATWKPVVHRDIKPDNIMLKSRSTPGSTKPLYVVLSDFGMAEYEDESINSGPPWPVFGTPEYHAPELCFDPYPGTQHELNELAGPHTLKSDIWAIAAIIHALCERDALAHMDRSCWMPPFPELRWRGRAARKQVLQIQNRAFYSDRLEFCIKSAGHADPAKRPDAQALIPRLKTHMDQWRADPNWSAQSSIGCKLPDWAVSKSDLV</sequence>
<feature type="domain" description="Protein kinase" evidence="10">
    <location>
        <begin position="170"/>
        <end position="494"/>
    </location>
</feature>
<keyword evidence="5" id="KW-0418">Kinase</keyword>
<dbReference type="InterPro" id="IPR001202">
    <property type="entry name" value="WW_dom"/>
</dbReference>
<dbReference type="Pfam" id="PF00069">
    <property type="entry name" value="Pkinase"/>
    <property type="match status" value="1"/>
</dbReference>
<dbReference type="InterPro" id="IPR008271">
    <property type="entry name" value="Ser/Thr_kinase_AS"/>
</dbReference>
<dbReference type="SUPFAM" id="SSF56112">
    <property type="entry name" value="Protein kinase-like (PK-like)"/>
    <property type="match status" value="1"/>
</dbReference>
<reference evidence="12 13" key="1">
    <citation type="journal article" date="2024" name="J. Plant Pathol.">
        <title>Sequence and assembly of the genome of Seiridium unicorne, isolate CBS 538.82, causal agent of cypress canker disease.</title>
        <authorList>
            <person name="Scali E."/>
            <person name="Rocca G.D."/>
            <person name="Danti R."/>
            <person name="Garbelotto M."/>
            <person name="Barberini S."/>
            <person name="Baroncelli R."/>
            <person name="Emiliani G."/>
        </authorList>
    </citation>
    <scope>NUCLEOTIDE SEQUENCE [LARGE SCALE GENOMIC DNA]</scope>
    <source>
        <strain evidence="12 13">BM-138-508</strain>
    </source>
</reference>
<dbReference type="PANTHER" id="PTHR43671">
    <property type="entry name" value="SERINE/THREONINE-PROTEIN KINASE NEK"/>
    <property type="match status" value="1"/>
</dbReference>
<comment type="catalytic activity">
    <reaction evidence="7">
        <text>L-threonyl-[protein] + ATP = O-phospho-L-threonyl-[protein] + ADP + H(+)</text>
        <dbReference type="Rhea" id="RHEA:46608"/>
        <dbReference type="Rhea" id="RHEA-COMP:11060"/>
        <dbReference type="Rhea" id="RHEA-COMP:11605"/>
        <dbReference type="ChEBI" id="CHEBI:15378"/>
        <dbReference type="ChEBI" id="CHEBI:30013"/>
        <dbReference type="ChEBI" id="CHEBI:30616"/>
        <dbReference type="ChEBI" id="CHEBI:61977"/>
        <dbReference type="ChEBI" id="CHEBI:456216"/>
        <dbReference type="EC" id="2.7.11.1"/>
    </reaction>
</comment>
<proteinExistence type="predicted"/>
<gene>
    <name evidence="12" type="ORF">SUNI508_05684</name>
</gene>
<protein>
    <recommendedName>
        <fullName evidence="1">non-specific serine/threonine protein kinase</fullName>
        <ecNumber evidence="1">2.7.11.1</ecNumber>
    </recommendedName>
</protein>
<dbReference type="Proteomes" id="UP001408356">
    <property type="component" value="Unassembled WGS sequence"/>
</dbReference>
<dbReference type="InterPro" id="IPR050660">
    <property type="entry name" value="NEK_Ser/Thr_kinase"/>
</dbReference>
<evidence type="ECO:0000256" key="3">
    <source>
        <dbReference type="ARBA" id="ARBA00022679"/>
    </source>
</evidence>
<accession>A0ABR2V3R2</accession>
<evidence type="ECO:0000256" key="8">
    <source>
        <dbReference type="ARBA" id="ARBA00048679"/>
    </source>
</evidence>
<evidence type="ECO:0000256" key="1">
    <source>
        <dbReference type="ARBA" id="ARBA00012513"/>
    </source>
</evidence>
<feature type="domain" description="WW" evidence="11">
    <location>
        <begin position="48"/>
        <end position="80"/>
    </location>
</feature>
<evidence type="ECO:0000313" key="13">
    <source>
        <dbReference type="Proteomes" id="UP001408356"/>
    </source>
</evidence>
<evidence type="ECO:0000259" key="10">
    <source>
        <dbReference type="PROSITE" id="PS50011"/>
    </source>
</evidence>
<dbReference type="CDD" id="cd00201">
    <property type="entry name" value="WW"/>
    <property type="match status" value="1"/>
</dbReference>
<organism evidence="12 13">
    <name type="scientific">Seiridium unicorne</name>
    <dbReference type="NCBI Taxonomy" id="138068"/>
    <lineage>
        <taxon>Eukaryota</taxon>
        <taxon>Fungi</taxon>
        <taxon>Dikarya</taxon>
        <taxon>Ascomycota</taxon>
        <taxon>Pezizomycotina</taxon>
        <taxon>Sordariomycetes</taxon>
        <taxon>Xylariomycetidae</taxon>
        <taxon>Amphisphaeriales</taxon>
        <taxon>Sporocadaceae</taxon>
        <taxon>Seiridium</taxon>
    </lineage>
</organism>
<evidence type="ECO:0000256" key="9">
    <source>
        <dbReference type="SAM" id="MobiDB-lite"/>
    </source>
</evidence>
<keyword evidence="2" id="KW-0723">Serine/threonine-protein kinase</keyword>
<evidence type="ECO:0000256" key="7">
    <source>
        <dbReference type="ARBA" id="ARBA00047899"/>
    </source>
</evidence>
<keyword evidence="4" id="KW-0547">Nucleotide-binding</keyword>
<feature type="region of interest" description="Disordered" evidence="9">
    <location>
        <begin position="71"/>
        <end position="98"/>
    </location>
</feature>
<dbReference type="Gene3D" id="1.10.510.10">
    <property type="entry name" value="Transferase(Phosphotransferase) domain 1"/>
    <property type="match status" value="1"/>
</dbReference>
<feature type="compositionally biased region" description="Polar residues" evidence="9">
    <location>
        <begin position="87"/>
        <end position="98"/>
    </location>
</feature>
<evidence type="ECO:0000259" key="11">
    <source>
        <dbReference type="PROSITE" id="PS50020"/>
    </source>
</evidence>
<dbReference type="PROSITE" id="PS00108">
    <property type="entry name" value="PROTEIN_KINASE_ST"/>
    <property type="match status" value="1"/>
</dbReference>
<dbReference type="PROSITE" id="PS50020">
    <property type="entry name" value="WW_DOMAIN_2"/>
    <property type="match status" value="1"/>
</dbReference>
<evidence type="ECO:0000313" key="12">
    <source>
        <dbReference type="EMBL" id="KAK9421449.1"/>
    </source>
</evidence>
<keyword evidence="3" id="KW-0808">Transferase</keyword>
<dbReference type="EC" id="2.7.11.1" evidence="1"/>
<evidence type="ECO:0000256" key="5">
    <source>
        <dbReference type="ARBA" id="ARBA00022777"/>
    </source>
</evidence>